<dbReference type="InterPro" id="IPR001387">
    <property type="entry name" value="Cro/C1-type_HTH"/>
</dbReference>
<dbReference type="Pfam" id="PF01381">
    <property type="entry name" value="HTH_3"/>
    <property type="match status" value="1"/>
</dbReference>
<dbReference type="SMART" id="SM00530">
    <property type="entry name" value="HTH_XRE"/>
    <property type="match status" value="1"/>
</dbReference>
<proteinExistence type="predicted"/>
<gene>
    <name evidence="2" type="ORF">FFV09_23130</name>
</gene>
<keyword evidence="3" id="KW-1185">Reference proteome</keyword>
<name>A0A4Y6V1N0_SACBS</name>
<sequence length="95" mass="10901">MRRGLSQDQLAAALDMNRVNISNYERGKITNIPGDVLLKLANKLNTSTDYLLGREEHVEIETIAAHHDGEDFTEEEQKEIEAFKAFVKSKRNREE</sequence>
<dbReference type="SUPFAM" id="SSF47413">
    <property type="entry name" value="lambda repressor-like DNA-binding domains"/>
    <property type="match status" value="1"/>
</dbReference>
<dbReference type="CDD" id="cd00093">
    <property type="entry name" value="HTH_XRE"/>
    <property type="match status" value="1"/>
</dbReference>
<evidence type="ECO:0000259" key="1">
    <source>
        <dbReference type="PROSITE" id="PS50943"/>
    </source>
</evidence>
<evidence type="ECO:0000313" key="3">
    <source>
        <dbReference type="Proteomes" id="UP000316968"/>
    </source>
</evidence>
<dbReference type="PROSITE" id="PS50943">
    <property type="entry name" value="HTH_CROC1"/>
    <property type="match status" value="1"/>
</dbReference>
<dbReference type="AlphaFoldDB" id="A0A4Y6V1N0"/>
<dbReference type="GO" id="GO:0003677">
    <property type="term" value="F:DNA binding"/>
    <property type="evidence" value="ECO:0007669"/>
    <property type="project" value="InterPro"/>
</dbReference>
<dbReference type="OrthoDB" id="194368at2"/>
<dbReference type="Proteomes" id="UP000316968">
    <property type="component" value="Chromosome"/>
</dbReference>
<feature type="domain" description="HTH cro/C1-type" evidence="1">
    <location>
        <begin position="2"/>
        <end position="51"/>
    </location>
</feature>
<dbReference type="Gene3D" id="1.10.260.40">
    <property type="entry name" value="lambda repressor-like DNA-binding domains"/>
    <property type="match status" value="1"/>
</dbReference>
<dbReference type="EMBL" id="CP041217">
    <property type="protein sequence ID" value="QDH23913.1"/>
    <property type="molecule type" value="Genomic_DNA"/>
</dbReference>
<evidence type="ECO:0000313" key="2">
    <source>
        <dbReference type="EMBL" id="QDH23913.1"/>
    </source>
</evidence>
<organism evidence="2 3">
    <name type="scientific">Saccharibacillus brassicae</name>
    <dbReference type="NCBI Taxonomy" id="2583377"/>
    <lineage>
        <taxon>Bacteria</taxon>
        <taxon>Bacillati</taxon>
        <taxon>Bacillota</taxon>
        <taxon>Bacilli</taxon>
        <taxon>Bacillales</taxon>
        <taxon>Paenibacillaceae</taxon>
        <taxon>Saccharibacillus</taxon>
    </lineage>
</organism>
<accession>A0A4Y6V1N0</accession>
<dbReference type="KEGG" id="saca:FFV09_23130"/>
<dbReference type="InterPro" id="IPR010982">
    <property type="entry name" value="Lambda_DNA-bd_dom_sf"/>
</dbReference>
<reference evidence="2 3" key="1">
    <citation type="submission" date="2019-06" db="EMBL/GenBank/DDBJ databases">
        <title>Saccharibacillus brassicae sp. nov., an endophytic bacterium isolated from Chinese cabbage seeds (Brassica pekinensis).</title>
        <authorList>
            <person name="Jiang L."/>
            <person name="Lee J."/>
            <person name="Kim S.W."/>
        </authorList>
    </citation>
    <scope>NUCLEOTIDE SEQUENCE [LARGE SCALE GENOMIC DNA]</scope>
    <source>
        <strain evidence="3">KCTC 43072 / ATSA2</strain>
    </source>
</reference>
<protein>
    <submittedName>
        <fullName evidence="2">Helix-turn-helix transcriptional regulator</fullName>
    </submittedName>
</protein>